<dbReference type="EMBL" id="QGDH01000019">
    <property type="protein sequence ID" value="RAR14742.1"/>
    <property type="molecule type" value="Genomic_DNA"/>
</dbReference>
<reference evidence="12" key="1">
    <citation type="submission" date="2018-05" db="EMBL/GenBank/DDBJ databases">
        <title>Draft genome sequence of Stemphylium lycopersici strain CIDEFI 213.</title>
        <authorList>
            <person name="Medina R."/>
            <person name="Franco M.E.E."/>
            <person name="Lucentini C.G."/>
            <person name="Saparrat M.C.N."/>
            <person name="Balatti P.A."/>
        </authorList>
    </citation>
    <scope>NUCLEOTIDE SEQUENCE [LARGE SCALE GENOMIC DNA]</scope>
    <source>
        <strain evidence="12">CIDEFI 213</strain>
    </source>
</reference>
<feature type="transmembrane region" description="Helical" evidence="9">
    <location>
        <begin position="91"/>
        <end position="110"/>
    </location>
</feature>
<evidence type="ECO:0000256" key="7">
    <source>
        <dbReference type="ARBA" id="ARBA00038459"/>
    </source>
</evidence>
<protein>
    <submittedName>
        <fullName evidence="11">MFS transporter</fullName>
    </submittedName>
</protein>
<dbReference type="GO" id="GO:0022857">
    <property type="term" value="F:transmembrane transporter activity"/>
    <property type="evidence" value="ECO:0007669"/>
    <property type="project" value="InterPro"/>
</dbReference>
<dbReference type="GO" id="GO:0006508">
    <property type="term" value="P:proteolysis"/>
    <property type="evidence" value="ECO:0007669"/>
    <property type="project" value="InterPro"/>
</dbReference>
<feature type="domain" description="Major facilitator superfamily (MFS) profile" evidence="10">
    <location>
        <begin position="56"/>
        <end position="483"/>
    </location>
</feature>
<keyword evidence="4 9" id="KW-0812">Transmembrane</keyword>
<comment type="similarity">
    <text evidence="7">Belongs to the major facilitator superfamily. DHA1 family. Polyamines/proton antiporter (TC 2.A.1.2.16) subfamily.</text>
</comment>
<comment type="caution">
    <text evidence="11">The sequence shown here is derived from an EMBL/GenBank/DDBJ whole genome shotgun (WGS) entry which is preliminary data.</text>
</comment>
<sequence>MEKLERFLSRPTAKPYKTRDIEASEEVHLNDDGLLDFGPNDIENPKNWSTGRRWYITVVSVILVVNATFASSSPSGTLESLSTELHVSTEAAGLVITLFLLGYCAGPLVFAPLSEFFGRRYIFYVTFTLYLAFNFLCAFTPNFGGLLVGRFLTGTFASAPLSNAPGVLADIWGPLERGNAMAAFAMMTFVGPALGPVISGFLQLKKDWRWCFYVLLWLGGITELLMFTIPETLPAIVLRNKAKRIRALRIPGYEDVKAPVEVTDRTLAGMFRVALTRPWKILFDPISFAVAIYLTVVYALLYMLFTIYPIIFQQRRGWNSGVGELPLLGTAIGAVIGGSIIFANTARDRKKSESGYKGVPEDRLPVAMLGGVIFPITMFWFAWSGEYNSVHWIVPTLAGVFLSTSILLIFVAYLNYLTDTYLMYAASALAANTVVRSAAGAAAPLFTQYMFDALGIGGGGSLIAGVACLLAPIPFIFYKYGGPIRERSKFAPTPPKTPEANREEEKSPENPRNWSTDTILGYERGFISVLETDQKRKAQAAILATVKLIYEFSCVQHQTVDAALGAQPQLHLSSSYTRLYEQYHLDDDIRSMFCPGDVGIRHMLGNTVAVFSITSSLLFFIAYLTIFALRAHNASFKSTMHSLWYSYVVGSALLSTVFGHPLASQDGLTCDPEPTTCRPPWEPTDKAPSVGPLRAGLIFVDFTDTPNDHFGQEPCQLYEPLREQSADLYRQMSFGKLEFEIVPLLDKFYRMPHNAAAYGFSDEEGLTSAEHLQYISDALAAVGDDFDFTSVDILFIAPPNGTEEINRSASYSSPITTPSGRKFPAGAIITFGNDLYPDGSWKIVNHETGHTMGLPDLYPYGPGGNGLWVGAFDMMGVVWGQSPDLFAWHKWRLNWIEENQVDCIMGMGTTTHRLSPIEVDGGVKAIAIPVNATGYVMAEVRSTQGIDHTACESATGVLLYTADTTLGSGDGPIRILDTNPETSGCDSEWNGAALNDAPLREVDAIFDTKLGVKVKVIAREGDDFILEIEREAL</sequence>
<dbReference type="PANTHER" id="PTHR23502:SF186">
    <property type="entry name" value="MAJOR FACILITATOR SUPERFAMILY (MFS) PROFILE DOMAIN-CONTAINING PROTEIN"/>
    <property type="match status" value="1"/>
</dbReference>
<feature type="transmembrane region" description="Helical" evidence="9">
    <location>
        <begin position="122"/>
        <end position="141"/>
    </location>
</feature>
<gene>
    <name evidence="11" type="ORF">DDE83_001965</name>
</gene>
<dbReference type="Proteomes" id="UP000249619">
    <property type="component" value="Unassembled WGS sequence"/>
</dbReference>
<dbReference type="FunFam" id="1.20.1250.20:FF:000011">
    <property type="entry name" value="MFS multidrug transporter, putative"/>
    <property type="match status" value="1"/>
</dbReference>
<organism evidence="11 12">
    <name type="scientific">Stemphylium lycopersici</name>
    <name type="common">Tomato gray leaf spot disease fungus</name>
    <name type="synonym">Thyrospora lycopersici</name>
    <dbReference type="NCBI Taxonomy" id="183478"/>
    <lineage>
        <taxon>Eukaryota</taxon>
        <taxon>Fungi</taxon>
        <taxon>Dikarya</taxon>
        <taxon>Ascomycota</taxon>
        <taxon>Pezizomycotina</taxon>
        <taxon>Dothideomycetes</taxon>
        <taxon>Pleosporomycetidae</taxon>
        <taxon>Pleosporales</taxon>
        <taxon>Pleosporineae</taxon>
        <taxon>Pleosporaceae</taxon>
        <taxon>Stemphylium</taxon>
    </lineage>
</organism>
<evidence type="ECO:0000256" key="9">
    <source>
        <dbReference type="SAM" id="Phobius"/>
    </source>
</evidence>
<dbReference type="GO" id="GO:0008233">
    <property type="term" value="F:peptidase activity"/>
    <property type="evidence" value="ECO:0007669"/>
    <property type="project" value="InterPro"/>
</dbReference>
<feature type="compositionally biased region" description="Basic and acidic residues" evidence="8">
    <location>
        <begin position="499"/>
        <end position="509"/>
    </location>
</feature>
<feature type="transmembrane region" description="Helical" evidence="9">
    <location>
        <begin position="608"/>
        <end position="631"/>
    </location>
</feature>
<dbReference type="InterPro" id="IPR036259">
    <property type="entry name" value="MFS_trans_sf"/>
</dbReference>
<dbReference type="InterPro" id="IPR008757">
    <property type="entry name" value="Peptidase_M6-like_domain"/>
</dbReference>
<keyword evidence="3" id="KW-1003">Cell membrane</keyword>
<evidence type="ECO:0000256" key="2">
    <source>
        <dbReference type="ARBA" id="ARBA00022448"/>
    </source>
</evidence>
<evidence type="ECO:0000256" key="8">
    <source>
        <dbReference type="SAM" id="MobiDB-lite"/>
    </source>
</evidence>
<feature type="transmembrane region" description="Helical" evidence="9">
    <location>
        <begin position="54"/>
        <end position="71"/>
    </location>
</feature>
<evidence type="ECO:0000256" key="5">
    <source>
        <dbReference type="ARBA" id="ARBA00022989"/>
    </source>
</evidence>
<evidence type="ECO:0000256" key="4">
    <source>
        <dbReference type="ARBA" id="ARBA00022692"/>
    </source>
</evidence>
<dbReference type="STRING" id="183478.A0A364NBW7"/>
<feature type="transmembrane region" description="Helical" evidence="9">
    <location>
        <begin position="389"/>
        <end position="414"/>
    </location>
</feature>
<dbReference type="InterPro" id="IPR020846">
    <property type="entry name" value="MFS_dom"/>
</dbReference>
<dbReference type="Gene3D" id="1.20.1250.20">
    <property type="entry name" value="MFS general substrate transporter like domains"/>
    <property type="match status" value="1"/>
</dbReference>
<proteinExistence type="inferred from homology"/>
<dbReference type="GO" id="GO:0005886">
    <property type="term" value="C:plasma membrane"/>
    <property type="evidence" value="ECO:0007669"/>
    <property type="project" value="UniProtKB-SubCell"/>
</dbReference>
<feature type="transmembrane region" description="Helical" evidence="9">
    <location>
        <begin position="180"/>
        <end position="202"/>
    </location>
</feature>
<feature type="transmembrane region" description="Helical" evidence="9">
    <location>
        <begin position="214"/>
        <end position="238"/>
    </location>
</feature>
<dbReference type="NCBIfam" id="TIGR03296">
    <property type="entry name" value="M6dom_TIGR03296"/>
    <property type="match status" value="1"/>
</dbReference>
<dbReference type="CDD" id="cd17323">
    <property type="entry name" value="MFS_Tpo1_MDR_like"/>
    <property type="match status" value="1"/>
</dbReference>
<evidence type="ECO:0000259" key="10">
    <source>
        <dbReference type="PROSITE" id="PS50850"/>
    </source>
</evidence>
<evidence type="ECO:0000256" key="6">
    <source>
        <dbReference type="ARBA" id="ARBA00023136"/>
    </source>
</evidence>
<feature type="region of interest" description="Disordered" evidence="8">
    <location>
        <begin position="489"/>
        <end position="515"/>
    </location>
</feature>
<accession>A0A364NBW7</accession>
<evidence type="ECO:0000313" key="11">
    <source>
        <dbReference type="EMBL" id="RAR14742.1"/>
    </source>
</evidence>
<dbReference type="AlphaFoldDB" id="A0A364NBW7"/>
<feature type="transmembrane region" description="Helical" evidence="9">
    <location>
        <begin position="453"/>
        <end position="478"/>
    </location>
</feature>
<feature type="transmembrane region" description="Helical" evidence="9">
    <location>
        <begin position="281"/>
        <end position="305"/>
    </location>
</feature>
<dbReference type="Pfam" id="PF07690">
    <property type="entry name" value="MFS_1"/>
    <property type="match status" value="1"/>
</dbReference>
<evidence type="ECO:0000313" key="12">
    <source>
        <dbReference type="Proteomes" id="UP000249619"/>
    </source>
</evidence>
<keyword evidence="6 9" id="KW-0472">Membrane</keyword>
<keyword evidence="12" id="KW-1185">Reference proteome</keyword>
<dbReference type="PANTHER" id="PTHR23502">
    <property type="entry name" value="MAJOR FACILITATOR SUPERFAMILY"/>
    <property type="match status" value="1"/>
</dbReference>
<feature type="transmembrane region" description="Helical" evidence="9">
    <location>
        <begin position="364"/>
        <end position="383"/>
    </location>
</feature>
<evidence type="ECO:0000256" key="1">
    <source>
        <dbReference type="ARBA" id="ARBA00004651"/>
    </source>
</evidence>
<comment type="subcellular location">
    <subcellularLocation>
        <location evidence="1">Cell membrane</location>
        <topology evidence="1">Multi-pass membrane protein</topology>
    </subcellularLocation>
</comment>
<feature type="transmembrane region" description="Helical" evidence="9">
    <location>
        <begin position="325"/>
        <end position="343"/>
    </location>
</feature>
<name>A0A364NBW7_STELY</name>
<dbReference type="PROSITE" id="PS50850">
    <property type="entry name" value="MFS"/>
    <property type="match status" value="1"/>
</dbReference>
<dbReference type="InterPro" id="IPR011701">
    <property type="entry name" value="MFS"/>
</dbReference>
<keyword evidence="5 9" id="KW-1133">Transmembrane helix</keyword>
<dbReference type="SUPFAM" id="SSF103473">
    <property type="entry name" value="MFS general substrate transporter"/>
    <property type="match status" value="1"/>
</dbReference>
<keyword evidence="2" id="KW-0813">Transport</keyword>
<evidence type="ECO:0000256" key="3">
    <source>
        <dbReference type="ARBA" id="ARBA00022475"/>
    </source>
</evidence>